<dbReference type="PANTHER" id="PTHR43542:SF1">
    <property type="entry name" value="METHYLTRANSFERASE"/>
    <property type="match status" value="1"/>
</dbReference>
<evidence type="ECO:0000256" key="1">
    <source>
        <dbReference type="ARBA" id="ARBA00022603"/>
    </source>
</evidence>
<organism evidence="3 4">
    <name type="scientific">Gordonia rubripertincta</name>
    <name type="common">Rhodococcus corallinus</name>
    <dbReference type="NCBI Taxonomy" id="36822"/>
    <lineage>
        <taxon>Bacteria</taxon>
        <taxon>Bacillati</taxon>
        <taxon>Actinomycetota</taxon>
        <taxon>Actinomycetes</taxon>
        <taxon>Mycobacteriales</taxon>
        <taxon>Gordoniaceae</taxon>
        <taxon>Gordonia</taxon>
    </lineage>
</organism>
<dbReference type="InterPro" id="IPR029063">
    <property type="entry name" value="SAM-dependent_MTases_sf"/>
</dbReference>
<dbReference type="CDD" id="cd02440">
    <property type="entry name" value="AdoMet_MTases"/>
    <property type="match status" value="1"/>
</dbReference>
<dbReference type="SUPFAM" id="SSF53335">
    <property type="entry name" value="S-adenosyl-L-methionine-dependent methyltransferases"/>
    <property type="match status" value="1"/>
</dbReference>
<keyword evidence="4" id="KW-1185">Reference proteome</keyword>
<dbReference type="Pfam" id="PF03602">
    <property type="entry name" value="Cons_hypoth95"/>
    <property type="match status" value="1"/>
</dbReference>
<dbReference type="GO" id="GO:0052913">
    <property type="term" value="F:16S rRNA (guanine(966)-N(2))-methyltransferase activity"/>
    <property type="evidence" value="ECO:0007669"/>
    <property type="project" value="UniProtKB-EC"/>
</dbReference>
<dbReference type="PANTHER" id="PTHR43542">
    <property type="entry name" value="METHYLTRANSFERASE"/>
    <property type="match status" value="1"/>
</dbReference>
<reference evidence="3" key="1">
    <citation type="submission" date="2022-12" db="EMBL/GenBank/DDBJ databases">
        <authorList>
            <person name="Krivoruchko A.V."/>
            <person name="Elkin A."/>
        </authorList>
    </citation>
    <scope>NUCLEOTIDE SEQUENCE</scope>
    <source>
        <strain evidence="3">IEGM 1388</strain>
    </source>
</reference>
<comment type="caution">
    <text evidence="3">The sequence shown here is derived from an EMBL/GenBank/DDBJ whole genome shotgun (WGS) entry which is preliminary data.</text>
</comment>
<dbReference type="PIRSF" id="PIRSF004553">
    <property type="entry name" value="CHP00095"/>
    <property type="match status" value="1"/>
</dbReference>
<dbReference type="InterPro" id="IPR004398">
    <property type="entry name" value="RNA_MeTrfase_RsmD"/>
</dbReference>
<accession>A0ABT4MTF5</accession>
<gene>
    <name evidence="3" type="primary">rsmD</name>
    <name evidence="3" type="ORF">O4213_09930</name>
</gene>
<dbReference type="RefSeq" id="WP_301570923.1">
    <property type="nucleotide sequence ID" value="NZ_JAPWIE010000003.1"/>
</dbReference>
<dbReference type="Gene3D" id="3.40.50.150">
    <property type="entry name" value="Vaccinia Virus protein VP39"/>
    <property type="match status" value="1"/>
</dbReference>
<sequence>MTRIIAGAARGRRLSVPEAGTRPTTDRVREAVFNILAARVDFDGAAVLDLFAGSGALGLEALSRGAASVVLVESGSKAAKVIEANIRSTGLAGAVVARRRVVDHLRTQGRVADIVFADPPYDLPDEQLSELLRLLAAGRVVPGGMVVVERSARSAATEWPEEFTDVQVRQYGETRIELAEFASSVDGAGAAD</sequence>
<dbReference type="EMBL" id="JAPWIE010000003">
    <property type="protein sequence ID" value="MCZ4550298.1"/>
    <property type="molecule type" value="Genomic_DNA"/>
</dbReference>
<proteinExistence type="predicted"/>
<keyword evidence="1 3" id="KW-0489">Methyltransferase</keyword>
<dbReference type="Proteomes" id="UP001067235">
    <property type="component" value="Unassembled WGS sequence"/>
</dbReference>
<name>A0ABT4MTF5_GORRU</name>
<evidence type="ECO:0000256" key="2">
    <source>
        <dbReference type="ARBA" id="ARBA00022679"/>
    </source>
</evidence>
<evidence type="ECO:0000313" key="4">
    <source>
        <dbReference type="Proteomes" id="UP001067235"/>
    </source>
</evidence>
<keyword evidence="2 3" id="KW-0808">Transferase</keyword>
<protein>
    <submittedName>
        <fullName evidence="3">16S rRNA (Guanine(966)-N(2))-methyltransferase RsmD</fullName>
        <ecNumber evidence="3">2.1.1.171</ecNumber>
    </submittedName>
</protein>
<dbReference type="EC" id="2.1.1.171" evidence="3"/>
<dbReference type="NCBIfam" id="TIGR00095">
    <property type="entry name" value="16S rRNA (guanine(966)-N(2))-methyltransferase RsmD"/>
    <property type="match status" value="1"/>
</dbReference>
<evidence type="ECO:0000313" key="3">
    <source>
        <dbReference type="EMBL" id="MCZ4550298.1"/>
    </source>
</evidence>